<proteinExistence type="predicted"/>
<gene>
    <name evidence="1" type="ORF">ERS008667_00674</name>
</gene>
<evidence type="ECO:0000313" key="2">
    <source>
        <dbReference type="Proteomes" id="UP000038204"/>
    </source>
</evidence>
<name>A0A0T9P6M2_9GAMM</name>
<sequence>MKSFKLIMFFFILLSSFSGYSGERGYFVFVWGDDISKKTFIEYRENSNEYIKNKECWAKRYGDGISIAYVNLVPNGINIELVNRALSGDASSISQIQYILKNYRDDQITHGFDGMLIMKENNNMMSVLSMPSYGSLNKVQQEYKANININKYEFIDKLLCESLSPFDRHFIP</sequence>
<dbReference type="AlphaFoldDB" id="A0A0T9P6M2"/>
<protein>
    <submittedName>
        <fullName evidence="1">Uncharacterized protein</fullName>
    </submittedName>
</protein>
<dbReference type="RefSeq" id="WP_012104636.1">
    <property type="nucleotide sequence ID" value="NZ_CABIHV010000281.1"/>
</dbReference>
<dbReference type="Proteomes" id="UP000038204">
    <property type="component" value="Unassembled WGS sequence"/>
</dbReference>
<evidence type="ECO:0000313" key="1">
    <source>
        <dbReference type="EMBL" id="CNH46735.1"/>
    </source>
</evidence>
<dbReference type="EMBL" id="CQBK01000004">
    <property type="protein sequence ID" value="CNH46735.1"/>
    <property type="molecule type" value="Genomic_DNA"/>
</dbReference>
<reference evidence="1 2" key="1">
    <citation type="submission" date="2015-03" db="EMBL/GenBank/DDBJ databases">
        <authorList>
            <person name="Murphy D."/>
        </authorList>
    </citation>
    <scope>NUCLEOTIDE SEQUENCE [LARGE SCALE GENOMIC DNA]</scope>
    <source>
        <strain evidence="1 2">Y233</strain>
    </source>
</reference>
<accession>A0A0T9P6M2</accession>
<organism evidence="1 2">
    <name type="scientific">Yersinia similis</name>
    <dbReference type="NCBI Taxonomy" id="367190"/>
    <lineage>
        <taxon>Bacteria</taxon>
        <taxon>Pseudomonadati</taxon>
        <taxon>Pseudomonadota</taxon>
        <taxon>Gammaproteobacteria</taxon>
        <taxon>Enterobacterales</taxon>
        <taxon>Yersiniaceae</taxon>
        <taxon>Yersinia</taxon>
    </lineage>
</organism>